<feature type="compositionally biased region" description="Basic and acidic residues" evidence="5">
    <location>
        <begin position="339"/>
        <end position="351"/>
    </location>
</feature>
<organism evidence="6 7">
    <name type="scientific">Hibiscus syriacus</name>
    <name type="common">Rose of Sharon</name>
    <dbReference type="NCBI Taxonomy" id="106335"/>
    <lineage>
        <taxon>Eukaryota</taxon>
        <taxon>Viridiplantae</taxon>
        <taxon>Streptophyta</taxon>
        <taxon>Embryophyta</taxon>
        <taxon>Tracheophyta</taxon>
        <taxon>Spermatophyta</taxon>
        <taxon>Magnoliopsida</taxon>
        <taxon>eudicotyledons</taxon>
        <taxon>Gunneridae</taxon>
        <taxon>Pentapetalae</taxon>
        <taxon>rosids</taxon>
        <taxon>malvids</taxon>
        <taxon>Malvales</taxon>
        <taxon>Malvaceae</taxon>
        <taxon>Malvoideae</taxon>
        <taxon>Hibiscus</taxon>
    </lineage>
</organism>
<protein>
    <submittedName>
        <fullName evidence="6">Uncharacterized protein</fullName>
    </submittedName>
</protein>
<gene>
    <name evidence="6" type="ORF">F3Y22_tig00111234pilonHSYRG00170</name>
</gene>
<evidence type="ECO:0000256" key="3">
    <source>
        <dbReference type="ARBA" id="ARBA00022490"/>
    </source>
</evidence>
<name>A0A6A2YU89_HIBSY</name>
<dbReference type="PANTHER" id="PTHR31250:SF27">
    <property type="entry name" value="IQ DOMAIN-CONTAINING PROTEIN IQM5"/>
    <property type="match status" value="1"/>
</dbReference>
<evidence type="ECO:0000256" key="5">
    <source>
        <dbReference type="SAM" id="MobiDB-lite"/>
    </source>
</evidence>
<feature type="compositionally biased region" description="Polar residues" evidence="5">
    <location>
        <begin position="352"/>
        <end position="363"/>
    </location>
</feature>
<keyword evidence="7" id="KW-1185">Reference proteome</keyword>
<evidence type="ECO:0000313" key="7">
    <source>
        <dbReference type="Proteomes" id="UP000436088"/>
    </source>
</evidence>
<reference evidence="6" key="1">
    <citation type="submission" date="2019-09" db="EMBL/GenBank/DDBJ databases">
        <title>Draft genome information of white flower Hibiscus syriacus.</title>
        <authorList>
            <person name="Kim Y.-M."/>
        </authorList>
    </citation>
    <scope>NUCLEOTIDE SEQUENCE [LARGE SCALE GENOMIC DNA]</scope>
    <source>
        <strain evidence="6">YM2019G1</strain>
    </source>
</reference>
<dbReference type="Proteomes" id="UP000436088">
    <property type="component" value="Unassembled WGS sequence"/>
</dbReference>
<comment type="subcellular location">
    <subcellularLocation>
        <location evidence="2">Cytoplasm</location>
    </subcellularLocation>
    <subcellularLocation>
        <location evidence="1">Nucleus</location>
    </subcellularLocation>
</comment>
<evidence type="ECO:0000256" key="4">
    <source>
        <dbReference type="ARBA" id="ARBA00023242"/>
    </source>
</evidence>
<dbReference type="GO" id="GO:0005634">
    <property type="term" value="C:nucleus"/>
    <property type="evidence" value="ECO:0007669"/>
    <property type="project" value="UniProtKB-SubCell"/>
</dbReference>
<evidence type="ECO:0000256" key="2">
    <source>
        <dbReference type="ARBA" id="ARBA00004496"/>
    </source>
</evidence>
<dbReference type="AlphaFoldDB" id="A0A6A2YU89"/>
<evidence type="ECO:0000256" key="1">
    <source>
        <dbReference type="ARBA" id="ARBA00004123"/>
    </source>
</evidence>
<accession>A0A6A2YU89</accession>
<sequence length="545" mass="61460">MERYFPVNSFKRTDLETVIDSKTCDDHQMLLEKTLSFKSGSKETIIWSSAAVKLQKVYKSYRTRRNLADCAVVIEELVEGIRPCGAQAKLCVVLRGRETGIRCCTVGKGLSKDEKAKLALHTGLKQLDVGDGKEVNLDKCPRKRLHQQCITYLGPKEREEYEVIIEKGRLVYRKNGSPVDTTFSRRGATTAAGRLVARDGVLEAIWPYSGHYHPTEENFTEFISFLEETMLISQMLRGAPLMMTLKNTAVPGGQGHLQADDHHKDDNMNTNGAGANAEAPRFNMAKRLHVVDECVGPRIGCVRDYPSELQSKALEKSKSMLSLRAMNQLVQKQSRRRWWKPDFKPHSHSDSSNHNQKAVRVPSSTTGPGLLNNLKGQNKNLCHAQCQQLAVYRHLWTGQHDRRGSFRCLFTDSSWNYFPSRICSGNKTKRAFVFQLFNYSYSKYFDGSTDLSKDTVPEFPDVAFESKRVLKKQRVEENWGESDQGHRIANEVWKMPPCIATQIPTTSDSLEFSIPITSPKDGHASVIPLSSTLKLLASIFNNPVA</sequence>
<dbReference type="InterPro" id="IPR044159">
    <property type="entry name" value="IQM"/>
</dbReference>
<feature type="region of interest" description="Disordered" evidence="5">
    <location>
        <begin position="334"/>
        <end position="363"/>
    </location>
</feature>
<dbReference type="GO" id="GO:0005737">
    <property type="term" value="C:cytoplasm"/>
    <property type="evidence" value="ECO:0007669"/>
    <property type="project" value="UniProtKB-SubCell"/>
</dbReference>
<comment type="caution">
    <text evidence="6">The sequence shown here is derived from an EMBL/GenBank/DDBJ whole genome shotgun (WGS) entry which is preliminary data.</text>
</comment>
<evidence type="ECO:0000313" key="6">
    <source>
        <dbReference type="EMBL" id="KAE8682907.1"/>
    </source>
</evidence>
<dbReference type="EMBL" id="VEPZ02001277">
    <property type="protein sequence ID" value="KAE8682907.1"/>
    <property type="molecule type" value="Genomic_DNA"/>
</dbReference>
<proteinExistence type="predicted"/>
<keyword evidence="4" id="KW-0539">Nucleus</keyword>
<dbReference type="PANTHER" id="PTHR31250">
    <property type="entry name" value="IQ DOMAIN-CONTAINING PROTEIN IQM3"/>
    <property type="match status" value="1"/>
</dbReference>
<keyword evidence="3" id="KW-0963">Cytoplasm</keyword>